<dbReference type="InterPro" id="IPR002677">
    <property type="entry name" value="Ribosomal_bL32"/>
</dbReference>
<evidence type="ECO:0000256" key="1">
    <source>
        <dbReference type="ARBA" id="ARBA00008560"/>
    </source>
</evidence>
<dbReference type="PANTHER" id="PTHR35534:SF1">
    <property type="entry name" value="LARGE RIBOSOMAL SUBUNIT PROTEIN BL32"/>
    <property type="match status" value="1"/>
</dbReference>
<gene>
    <name evidence="5" type="primary">rpmF</name>
    <name evidence="6" type="ORF">A3K49_05800</name>
</gene>
<evidence type="ECO:0000256" key="5">
    <source>
        <dbReference type="HAMAP-Rule" id="MF_00340"/>
    </source>
</evidence>
<keyword evidence="2 5" id="KW-0689">Ribosomal protein</keyword>
<evidence type="ECO:0000256" key="2">
    <source>
        <dbReference type="ARBA" id="ARBA00022980"/>
    </source>
</evidence>
<sequence>MPVPKKRHSNSRQGKRRASNYVLTAPNVGKCRQCGSPSLPHQVCPTCGTYKGKQVLKLKEKKKGKK</sequence>
<reference evidence="6 7" key="1">
    <citation type="journal article" date="2016" name="Nat. Commun.">
        <title>Thousands of microbial genomes shed light on interconnected biogeochemical processes in an aquifer system.</title>
        <authorList>
            <person name="Anantharaman K."/>
            <person name="Brown C.T."/>
            <person name="Hug L.A."/>
            <person name="Sharon I."/>
            <person name="Castelle C.J."/>
            <person name="Probst A.J."/>
            <person name="Thomas B.C."/>
            <person name="Singh A."/>
            <person name="Wilkins M.J."/>
            <person name="Karaoz U."/>
            <person name="Brodie E.L."/>
            <person name="Williams K.H."/>
            <person name="Hubbard S.S."/>
            <person name="Banfield J.F."/>
        </authorList>
    </citation>
    <scope>NUCLEOTIDE SEQUENCE [LARGE SCALE GENOMIC DNA]</scope>
</reference>
<comment type="caution">
    <text evidence="6">The sequence shown here is derived from an EMBL/GenBank/DDBJ whole genome shotgun (WGS) entry which is preliminary data.</text>
</comment>
<dbReference type="EMBL" id="MEUG01000001">
    <property type="protein sequence ID" value="OGC28463.1"/>
    <property type="molecule type" value="Genomic_DNA"/>
</dbReference>
<keyword evidence="3 5" id="KW-0687">Ribonucleoprotein</keyword>
<dbReference type="InterPro" id="IPR044957">
    <property type="entry name" value="Ribosomal_bL32_bact"/>
</dbReference>
<dbReference type="Proteomes" id="UP000178602">
    <property type="component" value="Unassembled WGS sequence"/>
</dbReference>
<dbReference type="GO" id="GO:0015934">
    <property type="term" value="C:large ribosomal subunit"/>
    <property type="evidence" value="ECO:0007669"/>
    <property type="project" value="InterPro"/>
</dbReference>
<dbReference type="InterPro" id="IPR011332">
    <property type="entry name" value="Ribosomal_zn-bd"/>
</dbReference>
<protein>
    <recommendedName>
        <fullName evidence="4 5">Large ribosomal subunit protein bL32</fullName>
    </recommendedName>
</protein>
<dbReference type="Pfam" id="PF01783">
    <property type="entry name" value="Ribosomal_L32p"/>
    <property type="match status" value="1"/>
</dbReference>
<dbReference type="GO" id="GO:0006412">
    <property type="term" value="P:translation"/>
    <property type="evidence" value="ECO:0007669"/>
    <property type="project" value="UniProtKB-UniRule"/>
</dbReference>
<proteinExistence type="inferred from homology"/>
<comment type="similarity">
    <text evidence="1 5">Belongs to the bacterial ribosomal protein bL32 family.</text>
</comment>
<dbReference type="SUPFAM" id="SSF57829">
    <property type="entry name" value="Zn-binding ribosomal proteins"/>
    <property type="match status" value="1"/>
</dbReference>
<dbReference type="GO" id="GO:0003735">
    <property type="term" value="F:structural constituent of ribosome"/>
    <property type="evidence" value="ECO:0007669"/>
    <property type="project" value="InterPro"/>
</dbReference>
<dbReference type="PANTHER" id="PTHR35534">
    <property type="entry name" value="50S RIBOSOMAL PROTEIN L32"/>
    <property type="match status" value="1"/>
</dbReference>
<evidence type="ECO:0000256" key="3">
    <source>
        <dbReference type="ARBA" id="ARBA00023274"/>
    </source>
</evidence>
<dbReference type="NCBIfam" id="TIGR01031">
    <property type="entry name" value="rpmF_bact"/>
    <property type="match status" value="1"/>
</dbReference>
<evidence type="ECO:0000313" key="6">
    <source>
        <dbReference type="EMBL" id="OGC28463.1"/>
    </source>
</evidence>
<dbReference type="AlphaFoldDB" id="A0A1F4T8V1"/>
<evidence type="ECO:0000313" key="7">
    <source>
        <dbReference type="Proteomes" id="UP000178602"/>
    </source>
</evidence>
<dbReference type="HAMAP" id="MF_00340">
    <property type="entry name" value="Ribosomal_bL32"/>
    <property type="match status" value="1"/>
</dbReference>
<accession>A0A1F4T8V1</accession>
<name>A0A1F4T8V1_UNCSA</name>
<organism evidence="6 7">
    <name type="scientific">candidate division WOR-1 bacterium RIFOXYC12_FULL_54_18</name>
    <dbReference type="NCBI Taxonomy" id="1802584"/>
    <lineage>
        <taxon>Bacteria</taxon>
        <taxon>Bacillati</taxon>
        <taxon>Saganbacteria</taxon>
    </lineage>
</organism>
<evidence type="ECO:0000256" key="4">
    <source>
        <dbReference type="ARBA" id="ARBA00035178"/>
    </source>
</evidence>